<keyword evidence="4" id="KW-0804">Transcription</keyword>
<keyword evidence="7" id="KW-1185">Reference proteome</keyword>
<dbReference type="GO" id="GO:0005829">
    <property type="term" value="C:cytosol"/>
    <property type="evidence" value="ECO:0007669"/>
    <property type="project" value="TreeGrafter"/>
</dbReference>
<organism evidence="6 7">
    <name type="scientific">Duganella sacchari</name>
    <dbReference type="NCBI Taxonomy" id="551987"/>
    <lineage>
        <taxon>Bacteria</taxon>
        <taxon>Pseudomonadati</taxon>
        <taxon>Pseudomonadota</taxon>
        <taxon>Betaproteobacteria</taxon>
        <taxon>Burkholderiales</taxon>
        <taxon>Oxalobacteraceae</taxon>
        <taxon>Telluria group</taxon>
        <taxon>Duganella</taxon>
    </lineage>
</organism>
<dbReference type="PANTHER" id="PTHR30419">
    <property type="entry name" value="HTH-TYPE TRANSCRIPTIONAL REGULATOR YBHD"/>
    <property type="match status" value="1"/>
</dbReference>
<dbReference type="GO" id="GO:0003677">
    <property type="term" value="F:DNA binding"/>
    <property type="evidence" value="ECO:0007669"/>
    <property type="project" value="UniProtKB-KW"/>
</dbReference>
<evidence type="ECO:0000256" key="4">
    <source>
        <dbReference type="ARBA" id="ARBA00023163"/>
    </source>
</evidence>
<evidence type="ECO:0000259" key="5">
    <source>
        <dbReference type="PROSITE" id="PS50931"/>
    </source>
</evidence>
<dbReference type="EMBL" id="FRCX01000013">
    <property type="protein sequence ID" value="SHN42104.1"/>
    <property type="molecule type" value="Genomic_DNA"/>
</dbReference>
<feature type="domain" description="HTH lysR-type" evidence="5">
    <location>
        <begin position="31"/>
        <end position="88"/>
    </location>
</feature>
<dbReference type="PANTHER" id="PTHR30419:SF8">
    <property type="entry name" value="NITROGEN ASSIMILATION TRANSCRIPTIONAL ACTIVATOR-RELATED"/>
    <property type="match status" value="1"/>
</dbReference>
<evidence type="ECO:0000313" key="7">
    <source>
        <dbReference type="Proteomes" id="UP000184339"/>
    </source>
</evidence>
<sequence length="333" mass="36378">MLPDDDDLPAERPGEGARVNIPLVDVMLRRIKLKPLLIFDRVLASQSIARAARELNLTQPAVTKAIQELEADLGVELFERTNRGVVPTCYAALLGDRVKAVIAELRYLTDELNSFRSGESGHVVIGTLISASARLLPSAIARLKAERPGVLVTVREGPTDRLFPALATGELDLVVGRLPEADLPLARMYSFRHTELYSEALCAVVWRGHPLASQSKIALKQLLDWPWLLPTMESPARLRAERLFADAGLPMPSNVVESLSLLTNIGLLQSMQAINLMPRAVAQHFAQLQLLTILELGDIGAFGRIGYSVRDDRASTPAAAKFIKCLTLAASEL</sequence>
<dbReference type="Pfam" id="PF00126">
    <property type="entry name" value="HTH_1"/>
    <property type="match status" value="1"/>
</dbReference>
<dbReference type="RefSeq" id="WP_072788498.1">
    <property type="nucleotide sequence ID" value="NZ_FRCX01000013.1"/>
</dbReference>
<dbReference type="PROSITE" id="PS50931">
    <property type="entry name" value="HTH_LYSR"/>
    <property type="match status" value="1"/>
</dbReference>
<dbReference type="STRING" id="551987.SAMN05192549_113146"/>
<protein>
    <submittedName>
        <fullName evidence="6">DNA-binding transcriptional regulator, LysR family</fullName>
    </submittedName>
</protein>
<dbReference type="InterPro" id="IPR005119">
    <property type="entry name" value="LysR_subst-bd"/>
</dbReference>
<dbReference type="Proteomes" id="UP000184339">
    <property type="component" value="Unassembled WGS sequence"/>
</dbReference>
<dbReference type="SUPFAM" id="SSF46785">
    <property type="entry name" value="Winged helix' DNA-binding domain"/>
    <property type="match status" value="1"/>
</dbReference>
<keyword evidence="2" id="KW-0805">Transcription regulation</keyword>
<evidence type="ECO:0000256" key="1">
    <source>
        <dbReference type="ARBA" id="ARBA00009437"/>
    </source>
</evidence>
<reference evidence="7" key="1">
    <citation type="submission" date="2016-11" db="EMBL/GenBank/DDBJ databases">
        <authorList>
            <person name="Varghese N."/>
            <person name="Submissions S."/>
        </authorList>
    </citation>
    <scope>NUCLEOTIDE SEQUENCE [LARGE SCALE GENOMIC DNA]</scope>
    <source>
        <strain evidence="7">Sac-22</strain>
    </source>
</reference>
<comment type="similarity">
    <text evidence="1">Belongs to the LysR transcriptional regulatory family.</text>
</comment>
<dbReference type="PRINTS" id="PR00039">
    <property type="entry name" value="HTHLYSR"/>
</dbReference>
<proteinExistence type="inferred from homology"/>
<gene>
    <name evidence="6" type="ORF">SAMN05192549_113146</name>
</gene>
<dbReference type="InterPro" id="IPR050950">
    <property type="entry name" value="HTH-type_LysR_regulators"/>
</dbReference>
<dbReference type="Pfam" id="PF03466">
    <property type="entry name" value="LysR_substrate"/>
    <property type="match status" value="1"/>
</dbReference>
<evidence type="ECO:0000313" key="6">
    <source>
        <dbReference type="EMBL" id="SHN42104.1"/>
    </source>
</evidence>
<dbReference type="InterPro" id="IPR036388">
    <property type="entry name" value="WH-like_DNA-bd_sf"/>
</dbReference>
<dbReference type="AlphaFoldDB" id="A0A1M7R747"/>
<evidence type="ECO:0000256" key="3">
    <source>
        <dbReference type="ARBA" id="ARBA00023125"/>
    </source>
</evidence>
<dbReference type="SUPFAM" id="SSF53850">
    <property type="entry name" value="Periplasmic binding protein-like II"/>
    <property type="match status" value="1"/>
</dbReference>
<accession>A0A1M7R747</accession>
<dbReference type="GO" id="GO:0003700">
    <property type="term" value="F:DNA-binding transcription factor activity"/>
    <property type="evidence" value="ECO:0007669"/>
    <property type="project" value="InterPro"/>
</dbReference>
<dbReference type="InterPro" id="IPR036390">
    <property type="entry name" value="WH_DNA-bd_sf"/>
</dbReference>
<dbReference type="Gene3D" id="1.10.10.10">
    <property type="entry name" value="Winged helix-like DNA-binding domain superfamily/Winged helix DNA-binding domain"/>
    <property type="match status" value="1"/>
</dbReference>
<evidence type="ECO:0000256" key="2">
    <source>
        <dbReference type="ARBA" id="ARBA00023015"/>
    </source>
</evidence>
<dbReference type="InterPro" id="IPR000847">
    <property type="entry name" value="LysR_HTH_N"/>
</dbReference>
<keyword evidence="3 6" id="KW-0238">DNA-binding</keyword>
<dbReference type="Gene3D" id="3.40.190.290">
    <property type="match status" value="1"/>
</dbReference>
<name>A0A1M7R747_9BURK</name>